<gene>
    <name evidence="2" type="ORF">CWATWH0005_1592</name>
</gene>
<evidence type="ECO:0000313" key="3">
    <source>
        <dbReference type="Proteomes" id="UP000017981"/>
    </source>
</evidence>
<proteinExistence type="predicted"/>
<dbReference type="EMBL" id="CAQL01001239">
    <property type="protein sequence ID" value="CCQ59479.1"/>
    <property type="molecule type" value="Genomic_DNA"/>
</dbReference>
<accession>T2J2U3</accession>
<protein>
    <submittedName>
        <fullName evidence="2">Uncharacterized protein</fullName>
    </submittedName>
</protein>
<dbReference type="AlphaFoldDB" id="T2J2U3"/>
<organism evidence="2 3">
    <name type="scientific">Crocosphaera watsonii WH 0005</name>
    <dbReference type="NCBI Taxonomy" id="423472"/>
    <lineage>
        <taxon>Bacteria</taxon>
        <taxon>Bacillati</taxon>
        <taxon>Cyanobacteriota</taxon>
        <taxon>Cyanophyceae</taxon>
        <taxon>Oscillatoriophycideae</taxon>
        <taxon>Chroococcales</taxon>
        <taxon>Aphanothecaceae</taxon>
        <taxon>Crocosphaera</taxon>
    </lineage>
</organism>
<feature type="compositionally biased region" description="Basic and acidic residues" evidence="1">
    <location>
        <begin position="42"/>
        <end position="64"/>
    </location>
</feature>
<dbReference type="Proteomes" id="UP000017981">
    <property type="component" value="Unassembled WGS sequence"/>
</dbReference>
<evidence type="ECO:0000313" key="2">
    <source>
        <dbReference type="EMBL" id="CCQ59479.1"/>
    </source>
</evidence>
<reference evidence="2 3" key="1">
    <citation type="submission" date="2013-01" db="EMBL/GenBank/DDBJ databases">
        <authorList>
            <person name="Bench S."/>
        </authorList>
    </citation>
    <scope>NUCLEOTIDE SEQUENCE [LARGE SCALE GENOMIC DNA]</scope>
    <source>
        <strain evidence="2 3">WH 0005</strain>
    </source>
</reference>
<name>T2J2U3_CROWT</name>
<sequence length="79" mass="9082">MKLSKVPKLNPEDLTERETLLWQLIRELREKVGELTDEIARLKGEKEKPKIKPSRLEAKEKDSPPEADEASETSGEKKL</sequence>
<feature type="region of interest" description="Disordered" evidence="1">
    <location>
        <begin position="42"/>
        <end position="79"/>
    </location>
</feature>
<reference evidence="2 3" key="2">
    <citation type="submission" date="2013-09" db="EMBL/GenBank/DDBJ databases">
        <title>Whole genome comparison of six Crocosphaera watsonii strains with differing phenotypes.</title>
        <authorList>
            <person name="Bench S.R."/>
            <person name="Heller P."/>
            <person name="Frank I."/>
            <person name="Arciniega M."/>
            <person name="Shilova I.N."/>
            <person name="Zehr J.P."/>
        </authorList>
    </citation>
    <scope>NUCLEOTIDE SEQUENCE [LARGE SCALE GENOMIC DNA]</scope>
    <source>
        <strain evidence="2 3">WH 0005</strain>
    </source>
</reference>
<comment type="caution">
    <text evidence="2">The sequence shown here is derived from an EMBL/GenBank/DDBJ whole genome shotgun (WGS) entry which is preliminary data.</text>
</comment>
<evidence type="ECO:0000256" key="1">
    <source>
        <dbReference type="SAM" id="MobiDB-lite"/>
    </source>
</evidence>